<dbReference type="EMBL" id="JAULSX010000002">
    <property type="protein sequence ID" value="KAK3498002.1"/>
    <property type="molecule type" value="Genomic_DNA"/>
</dbReference>
<feature type="region of interest" description="Disordered" evidence="1">
    <location>
        <begin position="142"/>
        <end position="190"/>
    </location>
</feature>
<protein>
    <submittedName>
        <fullName evidence="2">Uncharacterized protein</fullName>
    </submittedName>
</protein>
<accession>A0AAJ0IE29</accession>
<evidence type="ECO:0000256" key="1">
    <source>
        <dbReference type="SAM" id="MobiDB-lite"/>
    </source>
</evidence>
<feature type="compositionally biased region" description="Basic and acidic residues" evidence="1">
    <location>
        <begin position="146"/>
        <end position="165"/>
    </location>
</feature>
<evidence type="ECO:0000313" key="2">
    <source>
        <dbReference type="EMBL" id="KAK3498002.1"/>
    </source>
</evidence>
<reference evidence="2 3" key="1">
    <citation type="journal article" date="2023" name="Mol. Phylogenet. Evol.">
        <title>Genome-scale phylogeny and comparative genomics of the fungal order Sordariales.</title>
        <authorList>
            <person name="Hensen N."/>
            <person name="Bonometti L."/>
            <person name="Westerberg I."/>
            <person name="Brannstrom I.O."/>
            <person name="Guillou S."/>
            <person name="Cros-Aarteil S."/>
            <person name="Calhoun S."/>
            <person name="Haridas S."/>
            <person name="Kuo A."/>
            <person name="Mondo S."/>
            <person name="Pangilinan J."/>
            <person name="Riley R."/>
            <person name="LaButti K."/>
            <person name="Andreopoulos B."/>
            <person name="Lipzen A."/>
            <person name="Chen C."/>
            <person name="Yan M."/>
            <person name="Daum C."/>
            <person name="Ng V."/>
            <person name="Clum A."/>
            <person name="Steindorff A."/>
            <person name="Ohm R.A."/>
            <person name="Martin F."/>
            <person name="Silar P."/>
            <person name="Natvig D.O."/>
            <person name="Lalanne C."/>
            <person name="Gautier V."/>
            <person name="Ament-Velasquez S.L."/>
            <person name="Kruys A."/>
            <person name="Hutchinson M.I."/>
            <person name="Powell A.J."/>
            <person name="Barry K."/>
            <person name="Miller A.N."/>
            <person name="Grigoriev I.V."/>
            <person name="Debuchy R."/>
            <person name="Gladieux P."/>
            <person name="Hiltunen Thoren M."/>
            <person name="Johannesson H."/>
        </authorList>
    </citation>
    <scope>NUCLEOTIDE SEQUENCE [LARGE SCALE GENOMIC DNA]</scope>
    <source>
        <strain evidence="2 3">FGSC 10403</strain>
    </source>
</reference>
<feature type="region of interest" description="Disordered" evidence="1">
    <location>
        <begin position="26"/>
        <end position="47"/>
    </location>
</feature>
<sequence>MDMKKKKKKNKRQKFWVPLLSNSKLDPIGRMETDTPTAMETPTETDKKKTSVASALGCYAWRTSTFNAKILRHGVEDELSGSVETITSTSPFSYSLGSDTFADFNGAKTQSQTREVSSRDIWFNNVKSFLRWLFIVAGAGAGAGHPAERSRAEETEWTQKTERAEGSGSRTGKVPVFTSVRQSGHPPTPKKFHTCTDHQDLFGGENHFYKSGDDLYPGFSRSAFGRLGGVGFDGSLTGLHHTFFFIVLLGSFFGRGSGREEERYLQPTGGCTAGEWSGCVLPVDITEESGLLSVGVQL</sequence>
<proteinExistence type="predicted"/>
<dbReference type="GeneID" id="87875737"/>
<comment type="caution">
    <text evidence="2">The sequence shown here is derived from an EMBL/GenBank/DDBJ whole genome shotgun (WGS) entry which is preliminary data.</text>
</comment>
<dbReference type="Proteomes" id="UP001285908">
    <property type="component" value="Unassembled WGS sequence"/>
</dbReference>
<evidence type="ECO:0000313" key="3">
    <source>
        <dbReference type="Proteomes" id="UP001285908"/>
    </source>
</evidence>
<gene>
    <name evidence="2" type="ORF">B0T23DRAFT_394194</name>
</gene>
<organism evidence="2 3">
    <name type="scientific">Neurospora hispaniola</name>
    <dbReference type="NCBI Taxonomy" id="588809"/>
    <lineage>
        <taxon>Eukaryota</taxon>
        <taxon>Fungi</taxon>
        <taxon>Dikarya</taxon>
        <taxon>Ascomycota</taxon>
        <taxon>Pezizomycotina</taxon>
        <taxon>Sordariomycetes</taxon>
        <taxon>Sordariomycetidae</taxon>
        <taxon>Sordariales</taxon>
        <taxon>Sordariaceae</taxon>
        <taxon>Neurospora</taxon>
    </lineage>
</organism>
<keyword evidence="3" id="KW-1185">Reference proteome</keyword>
<name>A0AAJ0IE29_9PEZI</name>
<dbReference type="RefSeq" id="XP_062696266.1">
    <property type="nucleotide sequence ID" value="XM_062838115.1"/>
</dbReference>
<dbReference type="AlphaFoldDB" id="A0AAJ0IE29"/>